<dbReference type="OMA" id="WSILMIN"/>
<keyword evidence="1" id="KW-0808">Transferase</keyword>
<keyword evidence="2" id="KW-1185">Reference proteome</keyword>
<dbReference type="EMBL" id="NKQK01000018">
    <property type="protein sequence ID" value="PSS04286.1"/>
    <property type="molecule type" value="Genomic_DNA"/>
</dbReference>
<reference evidence="2" key="2">
    <citation type="journal article" date="2018" name="BMC Genomics">
        <title>A manually annotated Actinidia chinensis var. chinensis (kiwifruit) genome highlights the challenges associated with draft genomes and gene prediction in plants.</title>
        <authorList>
            <person name="Pilkington S.M."/>
            <person name="Crowhurst R."/>
            <person name="Hilario E."/>
            <person name="Nardozza S."/>
            <person name="Fraser L."/>
            <person name="Peng Y."/>
            <person name="Gunaseelan K."/>
            <person name="Simpson R."/>
            <person name="Tahir J."/>
            <person name="Deroles S.C."/>
            <person name="Templeton K."/>
            <person name="Luo Z."/>
            <person name="Davy M."/>
            <person name="Cheng C."/>
            <person name="McNeilage M."/>
            <person name="Scaglione D."/>
            <person name="Liu Y."/>
            <person name="Zhang Q."/>
            <person name="Datson P."/>
            <person name="De Silva N."/>
            <person name="Gardiner S.E."/>
            <person name="Bassett H."/>
            <person name="Chagne D."/>
            <person name="McCallum J."/>
            <person name="Dzierzon H."/>
            <person name="Deng C."/>
            <person name="Wang Y.Y."/>
            <person name="Barron L."/>
            <person name="Manako K."/>
            <person name="Bowen J."/>
            <person name="Foster T.M."/>
            <person name="Erridge Z.A."/>
            <person name="Tiffin H."/>
            <person name="Waite C.N."/>
            <person name="Davies K.M."/>
            <person name="Grierson E.P."/>
            <person name="Laing W.A."/>
            <person name="Kirk R."/>
            <person name="Chen X."/>
            <person name="Wood M."/>
            <person name="Montefiori M."/>
            <person name="Brummell D.A."/>
            <person name="Schwinn K.E."/>
            <person name="Catanach A."/>
            <person name="Fullerton C."/>
            <person name="Li D."/>
            <person name="Meiyalaghan S."/>
            <person name="Nieuwenhuizen N."/>
            <person name="Read N."/>
            <person name="Prakash R."/>
            <person name="Hunter D."/>
            <person name="Zhang H."/>
            <person name="McKenzie M."/>
            <person name="Knabel M."/>
            <person name="Harris A."/>
            <person name="Allan A.C."/>
            <person name="Gleave A."/>
            <person name="Chen A."/>
            <person name="Janssen B.J."/>
            <person name="Plunkett B."/>
            <person name="Ampomah-Dwamena C."/>
            <person name="Voogd C."/>
            <person name="Leif D."/>
            <person name="Lafferty D."/>
            <person name="Souleyre E.J.F."/>
            <person name="Varkonyi-Gasic E."/>
            <person name="Gambi F."/>
            <person name="Hanley J."/>
            <person name="Yao J.L."/>
            <person name="Cheung J."/>
            <person name="David K.M."/>
            <person name="Warren B."/>
            <person name="Marsh K."/>
            <person name="Snowden K.C."/>
            <person name="Lin-Wang K."/>
            <person name="Brian L."/>
            <person name="Martinez-Sanchez M."/>
            <person name="Wang M."/>
            <person name="Ileperuma N."/>
            <person name="Macnee N."/>
            <person name="Campin R."/>
            <person name="McAtee P."/>
            <person name="Drummond R.S.M."/>
            <person name="Espley R.V."/>
            <person name="Ireland H.S."/>
            <person name="Wu R."/>
            <person name="Atkinson R.G."/>
            <person name="Karunairetnam S."/>
            <person name="Bulley S."/>
            <person name="Chunkath S."/>
            <person name="Hanley Z."/>
            <person name="Storey R."/>
            <person name="Thrimawithana A.H."/>
            <person name="Thomson S."/>
            <person name="David C."/>
            <person name="Testolin R."/>
            <person name="Huang H."/>
            <person name="Hellens R.P."/>
            <person name="Schaffer R.J."/>
        </authorList>
    </citation>
    <scope>NUCLEOTIDE SEQUENCE [LARGE SCALE GENOMIC DNA]</scope>
    <source>
        <strain evidence="2">cv. Red5</strain>
    </source>
</reference>
<sequence>MLITKSSSECHVAVLAFPFSTHPGPLLNLVQRLAVEAPDVIFSFISTAKSNESLFSVPNPENIKPYPIWDGVPEGYVFARKPQEDINLFLKVAAKGFKLAMQAVEVETRRRIGWVMADAFLWFSSDMAEERGISWVPIWMSGGACSLSVHLYTDLIRETVGFSGKKFGVKYIYSL</sequence>
<comment type="caution">
    <text evidence="1">The sequence shown here is derived from an EMBL/GenBank/DDBJ whole genome shotgun (WGS) entry which is preliminary data.</text>
</comment>
<gene>
    <name evidence="1" type="ORF">CEY00_Acc20132</name>
</gene>
<dbReference type="Gramene" id="PSS04286">
    <property type="protein sequence ID" value="PSS04286"/>
    <property type="gene ID" value="CEY00_Acc20132"/>
</dbReference>
<evidence type="ECO:0000313" key="1">
    <source>
        <dbReference type="EMBL" id="PSS04286.1"/>
    </source>
</evidence>
<dbReference type="InParanoid" id="A0A2R6Q8Q6"/>
<dbReference type="Gene3D" id="3.40.50.2000">
    <property type="entry name" value="Glycogen Phosphorylase B"/>
    <property type="match status" value="1"/>
</dbReference>
<dbReference type="STRING" id="1590841.A0A2R6Q8Q6"/>
<dbReference type="AlphaFoldDB" id="A0A2R6Q8Q6"/>
<accession>A0A2R6Q8Q6</accession>
<dbReference type="SUPFAM" id="SSF53756">
    <property type="entry name" value="UDP-Glycosyltransferase/glycogen phosphorylase"/>
    <property type="match status" value="1"/>
</dbReference>
<dbReference type="GO" id="GO:0016740">
    <property type="term" value="F:transferase activity"/>
    <property type="evidence" value="ECO:0007669"/>
    <property type="project" value="UniProtKB-KW"/>
</dbReference>
<dbReference type="OrthoDB" id="5835829at2759"/>
<proteinExistence type="predicted"/>
<protein>
    <submittedName>
        <fullName evidence="1">Anthocyanidin 3-O-glucosyltransferase</fullName>
    </submittedName>
</protein>
<organism evidence="1 2">
    <name type="scientific">Actinidia chinensis var. chinensis</name>
    <name type="common">Chinese soft-hair kiwi</name>
    <dbReference type="NCBI Taxonomy" id="1590841"/>
    <lineage>
        <taxon>Eukaryota</taxon>
        <taxon>Viridiplantae</taxon>
        <taxon>Streptophyta</taxon>
        <taxon>Embryophyta</taxon>
        <taxon>Tracheophyta</taxon>
        <taxon>Spermatophyta</taxon>
        <taxon>Magnoliopsida</taxon>
        <taxon>eudicotyledons</taxon>
        <taxon>Gunneridae</taxon>
        <taxon>Pentapetalae</taxon>
        <taxon>asterids</taxon>
        <taxon>Ericales</taxon>
        <taxon>Actinidiaceae</taxon>
        <taxon>Actinidia</taxon>
    </lineage>
</organism>
<dbReference type="Proteomes" id="UP000241394">
    <property type="component" value="Chromosome LG18"/>
</dbReference>
<evidence type="ECO:0000313" key="2">
    <source>
        <dbReference type="Proteomes" id="UP000241394"/>
    </source>
</evidence>
<reference evidence="1 2" key="1">
    <citation type="submission" date="2017-07" db="EMBL/GenBank/DDBJ databases">
        <title>An improved, manually edited Actinidia chinensis var. chinensis (kiwifruit) genome highlights the challenges associated with draft genomes and gene prediction in plants.</title>
        <authorList>
            <person name="Pilkington S."/>
            <person name="Crowhurst R."/>
            <person name="Hilario E."/>
            <person name="Nardozza S."/>
            <person name="Fraser L."/>
            <person name="Peng Y."/>
            <person name="Gunaseelan K."/>
            <person name="Simpson R."/>
            <person name="Tahir J."/>
            <person name="Deroles S."/>
            <person name="Templeton K."/>
            <person name="Luo Z."/>
            <person name="Davy M."/>
            <person name="Cheng C."/>
            <person name="Mcneilage M."/>
            <person name="Scaglione D."/>
            <person name="Liu Y."/>
            <person name="Zhang Q."/>
            <person name="Datson P."/>
            <person name="De Silva N."/>
            <person name="Gardiner S."/>
            <person name="Bassett H."/>
            <person name="Chagne D."/>
            <person name="Mccallum J."/>
            <person name="Dzierzon H."/>
            <person name="Deng C."/>
            <person name="Wang Y.-Y."/>
            <person name="Barron N."/>
            <person name="Manako K."/>
            <person name="Bowen J."/>
            <person name="Foster T."/>
            <person name="Erridge Z."/>
            <person name="Tiffin H."/>
            <person name="Waite C."/>
            <person name="Davies K."/>
            <person name="Grierson E."/>
            <person name="Laing W."/>
            <person name="Kirk R."/>
            <person name="Chen X."/>
            <person name="Wood M."/>
            <person name="Montefiori M."/>
            <person name="Brummell D."/>
            <person name="Schwinn K."/>
            <person name="Catanach A."/>
            <person name="Fullerton C."/>
            <person name="Li D."/>
            <person name="Meiyalaghan S."/>
            <person name="Nieuwenhuizen N."/>
            <person name="Read N."/>
            <person name="Prakash R."/>
            <person name="Hunter D."/>
            <person name="Zhang H."/>
            <person name="Mckenzie M."/>
            <person name="Knabel M."/>
            <person name="Harris A."/>
            <person name="Allan A."/>
            <person name="Chen A."/>
            <person name="Janssen B."/>
            <person name="Plunkett B."/>
            <person name="Dwamena C."/>
            <person name="Voogd C."/>
            <person name="Leif D."/>
            <person name="Lafferty D."/>
            <person name="Souleyre E."/>
            <person name="Varkonyi-Gasic E."/>
            <person name="Gambi F."/>
            <person name="Hanley J."/>
            <person name="Yao J.-L."/>
            <person name="Cheung J."/>
            <person name="David K."/>
            <person name="Warren B."/>
            <person name="Marsh K."/>
            <person name="Snowden K."/>
            <person name="Lin-Wang K."/>
            <person name="Brian L."/>
            <person name="Martinez-Sanchez M."/>
            <person name="Wang M."/>
            <person name="Ileperuma N."/>
            <person name="Macnee N."/>
            <person name="Campin R."/>
            <person name="Mcatee P."/>
            <person name="Drummond R."/>
            <person name="Espley R."/>
            <person name="Ireland H."/>
            <person name="Wu R."/>
            <person name="Atkinson R."/>
            <person name="Karunairetnam S."/>
            <person name="Bulley S."/>
            <person name="Chunkath S."/>
            <person name="Hanley Z."/>
            <person name="Storey R."/>
            <person name="Thrimawithana A."/>
            <person name="Thomson S."/>
            <person name="David C."/>
            <person name="Testolin R."/>
        </authorList>
    </citation>
    <scope>NUCLEOTIDE SEQUENCE [LARGE SCALE GENOMIC DNA]</scope>
    <source>
        <strain evidence="2">cv. Red5</strain>
        <tissue evidence="1">Young leaf</tissue>
    </source>
</reference>
<name>A0A2R6Q8Q6_ACTCC</name>